<keyword evidence="2" id="KW-0813">Transport</keyword>
<dbReference type="GO" id="GO:0031201">
    <property type="term" value="C:SNARE complex"/>
    <property type="evidence" value="ECO:0007669"/>
    <property type="project" value="InterPro"/>
</dbReference>
<evidence type="ECO:0000256" key="6">
    <source>
        <dbReference type="ARBA" id="ARBA00023136"/>
    </source>
</evidence>
<dbReference type="RefSeq" id="XP_004259339.1">
    <property type="nucleotide sequence ID" value="XM_004259291.1"/>
</dbReference>
<dbReference type="GO" id="GO:0012507">
    <property type="term" value="C:ER to Golgi transport vesicle membrane"/>
    <property type="evidence" value="ECO:0007669"/>
    <property type="project" value="TreeGrafter"/>
</dbReference>
<evidence type="ECO:0000256" key="1">
    <source>
        <dbReference type="ARBA" id="ARBA00004211"/>
    </source>
</evidence>
<dbReference type="InterPro" id="IPR044766">
    <property type="entry name" value="NPSN/SNAP25-like_N_SNARE"/>
</dbReference>
<evidence type="ECO:0000256" key="4">
    <source>
        <dbReference type="ARBA" id="ARBA00022927"/>
    </source>
</evidence>
<dbReference type="PANTHER" id="PTHR21230">
    <property type="entry name" value="VESICLE TRANSPORT V-SNARE PROTEIN VTI1-RELATED"/>
    <property type="match status" value="1"/>
</dbReference>
<dbReference type="EMBL" id="KB206336">
    <property type="protein sequence ID" value="ELP92568.1"/>
    <property type="molecule type" value="Genomic_DNA"/>
</dbReference>
<dbReference type="PROSITE" id="PS50192">
    <property type="entry name" value="T_SNARE"/>
    <property type="match status" value="1"/>
</dbReference>
<dbReference type="KEGG" id="eiv:EIN_073710"/>
<protein>
    <submittedName>
        <fullName evidence="9">Vesicle transport V-snare protein vti1a, putative</fullName>
    </submittedName>
</protein>
<dbReference type="GO" id="GO:0005794">
    <property type="term" value="C:Golgi apparatus"/>
    <property type="evidence" value="ECO:0007669"/>
    <property type="project" value="TreeGrafter"/>
</dbReference>
<proteinExistence type="predicted"/>
<keyword evidence="6 7" id="KW-0472">Membrane</keyword>
<evidence type="ECO:0000313" key="9">
    <source>
        <dbReference type="EMBL" id="ELP92568.1"/>
    </source>
</evidence>
<dbReference type="Pfam" id="PF12352">
    <property type="entry name" value="V-SNARE_C"/>
    <property type="match status" value="1"/>
</dbReference>
<keyword evidence="10" id="KW-1185">Reference proteome</keyword>
<dbReference type="GO" id="GO:0031902">
    <property type="term" value="C:late endosome membrane"/>
    <property type="evidence" value="ECO:0007669"/>
    <property type="project" value="TreeGrafter"/>
</dbReference>
<dbReference type="GO" id="GO:0005484">
    <property type="term" value="F:SNAP receptor activity"/>
    <property type="evidence" value="ECO:0007669"/>
    <property type="project" value="InterPro"/>
</dbReference>
<evidence type="ECO:0000256" key="5">
    <source>
        <dbReference type="ARBA" id="ARBA00022989"/>
    </source>
</evidence>
<evidence type="ECO:0000256" key="2">
    <source>
        <dbReference type="ARBA" id="ARBA00022448"/>
    </source>
</evidence>
<keyword evidence="4" id="KW-0653">Protein transport</keyword>
<dbReference type="AlphaFoldDB" id="A0A0A1UF28"/>
<dbReference type="GO" id="GO:0005789">
    <property type="term" value="C:endoplasmic reticulum membrane"/>
    <property type="evidence" value="ECO:0007669"/>
    <property type="project" value="TreeGrafter"/>
</dbReference>
<evidence type="ECO:0000256" key="7">
    <source>
        <dbReference type="SAM" id="Phobius"/>
    </source>
</evidence>
<feature type="domain" description="T-SNARE coiled-coil homology" evidence="8">
    <location>
        <begin position="9"/>
        <end position="71"/>
    </location>
</feature>
<keyword evidence="3 7" id="KW-0812">Transmembrane</keyword>
<evidence type="ECO:0000259" key="8">
    <source>
        <dbReference type="PROSITE" id="PS50192"/>
    </source>
</evidence>
<name>A0A0A1UF28_ENTIV</name>
<dbReference type="GO" id="GO:0015031">
    <property type="term" value="P:protein transport"/>
    <property type="evidence" value="ECO:0007669"/>
    <property type="project" value="UniProtKB-KW"/>
</dbReference>
<dbReference type="GO" id="GO:0006906">
    <property type="term" value="P:vesicle fusion"/>
    <property type="evidence" value="ECO:0007669"/>
    <property type="project" value="TreeGrafter"/>
</dbReference>
<dbReference type="VEuPathDB" id="AmoebaDB:EIN_073710"/>
<feature type="transmembrane region" description="Helical" evidence="7">
    <location>
        <begin position="80"/>
        <end position="104"/>
    </location>
</feature>
<dbReference type="InterPro" id="IPR000727">
    <property type="entry name" value="T_SNARE_dom"/>
</dbReference>
<dbReference type="OMA" id="YENEQIG"/>
<evidence type="ECO:0000256" key="3">
    <source>
        <dbReference type="ARBA" id="ARBA00022692"/>
    </source>
</evidence>
<dbReference type="GO" id="GO:0000149">
    <property type="term" value="F:SNARE binding"/>
    <property type="evidence" value="ECO:0007669"/>
    <property type="project" value="TreeGrafter"/>
</dbReference>
<organism evidence="9 10">
    <name type="scientific">Entamoeba invadens IP1</name>
    <dbReference type="NCBI Taxonomy" id="370355"/>
    <lineage>
        <taxon>Eukaryota</taxon>
        <taxon>Amoebozoa</taxon>
        <taxon>Evosea</taxon>
        <taxon>Archamoebae</taxon>
        <taxon>Mastigamoebida</taxon>
        <taxon>Entamoebidae</taxon>
        <taxon>Entamoeba</taxon>
    </lineage>
</organism>
<dbReference type="Proteomes" id="UP000014680">
    <property type="component" value="Unassembled WGS sequence"/>
</dbReference>
<comment type="subcellular location">
    <subcellularLocation>
        <location evidence="1">Membrane</location>
        <topology evidence="1">Single-pass type IV membrane protein</topology>
    </subcellularLocation>
</comment>
<keyword evidence="5 7" id="KW-1133">Transmembrane helix</keyword>
<dbReference type="SUPFAM" id="SSF58038">
    <property type="entry name" value="SNARE fusion complex"/>
    <property type="match status" value="1"/>
</dbReference>
<reference evidence="9 10" key="1">
    <citation type="submission" date="2012-10" db="EMBL/GenBank/DDBJ databases">
        <authorList>
            <person name="Zafar N."/>
            <person name="Inman J."/>
            <person name="Hall N."/>
            <person name="Lorenzi H."/>
            <person name="Caler E."/>
        </authorList>
    </citation>
    <scope>NUCLEOTIDE SEQUENCE [LARGE SCALE GENOMIC DNA]</scope>
    <source>
        <strain evidence="9 10">IP1</strain>
    </source>
</reference>
<evidence type="ECO:0000313" key="10">
    <source>
        <dbReference type="Proteomes" id="UP000014680"/>
    </source>
</evidence>
<dbReference type="OrthoDB" id="15333at2759"/>
<dbReference type="PANTHER" id="PTHR21230:SF95">
    <property type="entry name" value="T-SNARE COILED-COIL HOMOLOGY DOMAIN-CONTAINING PROTEIN"/>
    <property type="match status" value="1"/>
</dbReference>
<sequence length="107" mass="12226">MGDNYNQAQQLLQKQNAMLDEALSVGYENEQIGAETHQMLVGQREQLHSVNDKLDNIDTNVTVADSKLKRMTFRLITDKIVQIVIIVLLVLAILLVIFIKWIAIPYF</sequence>
<dbReference type="CDD" id="cd15861">
    <property type="entry name" value="SNARE_SNAP25N_23N_29N_SEC9N"/>
    <property type="match status" value="1"/>
</dbReference>
<dbReference type="Gene3D" id="1.20.5.110">
    <property type="match status" value="1"/>
</dbReference>
<dbReference type="SMART" id="SM00397">
    <property type="entry name" value="t_SNARE"/>
    <property type="match status" value="1"/>
</dbReference>
<gene>
    <name evidence="9" type="ORF">EIN_073710</name>
</gene>
<dbReference type="GeneID" id="14891556"/>
<accession>A0A0A1UF28</accession>